<comment type="caution">
    <text evidence="11">The sequence shown here is derived from an EMBL/GenBank/DDBJ whole genome shotgun (WGS) entry which is preliminary data.</text>
</comment>
<gene>
    <name evidence="11" type="ORF">M0813_06927</name>
</gene>
<evidence type="ECO:0000256" key="10">
    <source>
        <dbReference type="SAM" id="MobiDB-lite"/>
    </source>
</evidence>
<dbReference type="SUPFAM" id="SSF56935">
    <property type="entry name" value="Porins"/>
    <property type="match status" value="1"/>
</dbReference>
<comment type="subcellular location">
    <subcellularLocation>
        <location evidence="1">Mitochondrion outer membrane</location>
        <topology evidence="1">Multi-pass membrane protein</topology>
    </subcellularLocation>
</comment>
<keyword evidence="8" id="KW-0496">Mitochondrion</keyword>
<evidence type="ECO:0000256" key="2">
    <source>
        <dbReference type="ARBA" id="ARBA00010510"/>
    </source>
</evidence>
<evidence type="ECO:0000256" key="5">
    <source>
        <dbReference type="ARBA" id="ARBA00022692"/>
    </source>
</evidence>
<dbReference type="EMBL" id="JAOAOG010000313">
    <property type="protein sequence ID" value="KAJ6230289.1"/>
    <property type="molecule type" value="Genomic_DNA"/>
</dbReference>
<evidence type="ECO:0000256" key="6">
    <source>
        <dbReference type="ARBA" id="ARBA00022787"/>
    </source>
</evidence>
<keyword evidence="3" id="KW-0813">Transport</keyword>
<dbReference type="InterPro" id="IPR027246">
    <property type="entry name" value="Porin_Euk/Tom40"/>
</dbReference>
<keyword evidence="6" id="KW-1000">Mitochondrion outer membrane</keyword>
<dbReference type="Gene3D" id="2.40.160.10">
    <property type="entry name" value="Porin"/>
    <property type="match status" value="1"/>
</dbReference>
<keyword evidence="4" id="KW-1134">Transmembrane beta strand</keyword>
<keyword evidence="9" id="KW-0472">Membrane</keyword>
<evidence type="ECO:0000256" key="1">
    <source>
        <dbReference type="ARBA" id="ARBA00004374"/>
    </source>
</evidence>
<evidence type="ECO:0000256" key="7">
    <source>
        <dbReference type="ARBA" id="ARBA00022927"/>
    </source>
</evidence>
<evidence type="ECO:0000313" key="12">
    <source>
        <dbReference type="Proteomes" id="UP001150062"/>
    </source>
</evidence>
<dbReference type="InterPro" id="IPR037930">
    <property type="entry name" value="Tom40"/>
</dbReference>
<evidence type="ECO:0000256" key="4">
    <source>
        <dbReference type="ARBA" id="ARBA00022452"/>
    </source>
</evidence>
<keyword evidence="12" id="KW-1185">Reference proteome</keyword>
<evidence type="ECO:0000256" key="9">
    <source>
        <dbReference type="ARBA" id="ARBA00023136"/>
    </source>
</evidence>
<comment type="similarity">
    <text evidence="2">Belongs to the Tom40 family.</text>
</comment>
<accession>A0ABQ8XCP7</accession>
<evidence type="ECO:0000256" key="3">
    <source>
        <dbReference type="ARBA" id="ARBA00022448"/>
    </source>
</evidence>
<organism evidence="11 12">
    <name type="scientific">Anaeramoeba flamelloides</name>
    <dbReference type="NCBI Taxonomy" id="1746091"/>
    <lineage>
        <taxon>Eukaryota</taxon>
        <taxon>Metamonada</taxon>
        <taxon>Anaeramoebidae</taxon>
        <taxon>Anaeramoeba</taxon>
    </lineage>
</organism>
<dbReference type="Proteomes" id="UP001150062">
    <property type="component" value="Unassembled WGS sequence"/>
</dbReference>
<proteinExistence type="inferred from homology"/>
<dbReference type="PANTHER" id="PTHR10802">
    <property type="entry name" value="MITOCHONDRIAL IMPORT RECEPTOR SUBUNIT TOM40"/>
    <property type="match status" value="1"/>
</dbReference>
<protein>
    <submittedName>
        <fullName evidence="11">Import receptor subunit tom40</fullName>
    </submittedName>
</protein>
<evidence type="ECO:0000256" key="8">
    <source>
        <dbReference type="ARBA" id="ARBA00023128"/>
    </source>
</evidence>
<feature type="region of interest" description="Disordered" evidence="10">
    <location>
        <begin position="1"/>
        <end position="25"/>
    </location>
</feature>
<evidence type="ECO:0000313" key="11">
    <source>
        <dbReference type="EMBL" id="KAJ6230289.1"/>
    </source>
</evidence>
<sequence>MQTSLNGTNKRKTANKNPGTFENYSRESRSVLDQKIFGGFVLEVNQLLNSQFKIRHSLQMGSQTDPASYMLGVSFIKRNNVLQGTINQKGEVRGSFLHKLSPKNLLATNFSFGDKDSIGSQFLHFGSQSTSSVEVSSEKNLKISQLRSFFQNRLVLGLKHTQFFKPKPHHYSTLLVGKLGTKKDTVTVEVSKNPNSFLASYVKKISNRIGFATDFGFNFANRQSTSSFGLNYAMRKTRFQTKLTSDGELSSTISFESLLSSCIFAAKINYPKNSYTVGFGVRMGADF</sequence>
<dbReference type="InterPro" id="IPR023614">
    <property type="entry name" value="Porin_dom_sf"/>
</dbReference>
<dbReference type="Pfam" id="PF01459">
    <property type="entry name" value="Porin_3"/>
    <property type="match status" value="1"/>
</dbReference>
<reference evidence="11" key="1">
    <citation type="submission" date="2022-08" db="EMBL/GenBank/DDBJ databases">
        <title>Novel sulfate-reducing endosymbionts in the free-living metamonad Anaeramoeba.</title>
        <authorList>
            <person name="Jerlstrom-Hultqvist J."/>
            <person name="Cepicka I."/>
            <person name="Gallot-Lavallee L."/>
            <person name="Salas-Leiva D."/>
            <person name="Curtis B.A."/>
            <person name="Zahonova K."/>
            <person name="Pipaliya S."/>
            <person name="Dacks J."/>
            <person name="Roger A.J."/>
        </authorList>
    </citation>
    <scope>NUCLEOTIDE SEQUENCE</scope>
    <source>
        <strain evidence="11">Schooner1</strain>
    </source>
</reference>
<keyword evidence="7" id="KW-0653">Protein transport</keyword>
<keyword evidence="11" id="KW-0675">Receptor</keyword>
<name>A0ABQ8XCP7_9EUKA</name>
<keyword evidence="5" id="KW-0812">Transmembrane</keyword>